<dbReference type="InterPro" id="IPR036397">
    <property type="entry name" value="RNaseH_sf"/>
</dbReference>
<protein>
    <submittedName>
        <fullName evidence="10">Protein piwi</fullName>
    </submittedName>
</protein>
<dbReference type="GO" id="GO:0140965">
    <property type="term" value="P:secondary piRNA processing"/>
    <property type="evidence" value="ECO:0007669"/>
    <property type="project" value="UniProtKB-ARBA"/>
</dbReference>
<dbReference type="Gene3D" id="3.30.420.10">
    <property type="entry name" value="Ribonuclease H-like superfamily/Ribonuclease H"/>
    <property type="match status" value="1"/>
</dbReference>
<organism evidence="10">
    <name type="scientific">Schizaphis graminum</name>
    <name type="common">Green bug aphid</name>
    <dbReference type="NCBI Taxonomy" id="13262"/>
    <lineage>
        <taxon>Eukaryota</taxon>
        <taxon>Metazoa</taxon>
        <taxon>Ecdysozoa</taxon>
        <taxon>Arthropoda</taxon>
        <taxon>Hexapoda</taxon>
        <taxon>Insecta</taxon>
        <taxon>Pterygota</taxon>
        <taxon>Neoptera</taxon>
        <taxon>Paraneoptera</taxon>
        <taxon>Hemiptera</taxon>
        <taxon>Sternorrhyncha</taxon>
        <taxon>Aphidomorpha</taxon>
        <taxon>Aphidoidea</taxon>
        <taxon>Aphididae</taxon>
        <taxon>Aphidini</taxon>
        <taxon>Schizaphis</taxon>
    </lineage>
</organism>
<dbReference type="SUPFAM" id="SSF53098">
    <property type="entry name" value="Ribonuclease H-like"/>
    <property type="match status" value="1"/>
</dbReference>
<dbReference type="PANTHER" id="PTHR22891">
    <property type="entry name" value="EUKARYOTIC TRANSLATION INITIATION FACTOR 2C"/>
    <property type="match status" value="1"/>
</dbReference>
<dbReference type="GO" id="GO:0030154">
    <property type="term" value="P:cell differentiation"/>
    <property type="evidence" value="ECO:0007669"/>
    <property type="project" value="UniProtKB-KW"/>
</dbReference>
<feature type="domain" description="PAZ" evidence="8">
    <location>
        <begin position="21"/>
        <end position="135"/>
    </location>
</feature>
<dbReference type="FunFam" id="3.30.420.10:FF:000014">
    <property type="entry name" value="Piwi-like RNA-mediated gene silencing 1"/>
    <property type="match status" value="1"/>
</dbReference>
<dbReference type="CDD" id="cd04658">
    <property type="entry name" value="Piwi_piwi-like_Euk"/>
    <property type="match status" value="1"/>
</dbReference>
<feature type="domain" description="Piwi" evidence="9">
    <location>
        <begin position="301"/>
        <end position="599"/>
    </location>
</feature>
<dbReference type="PROSITE" id="PS50822">
    <property type="entry name" value="PIWI"/>
    <property type="match status" value="1"/>
</dbReference>
<evidence type="ECO:0000259" key="8">
    <source>
        <dbReference type="PROSITE" id="PS50821"/>
    </source>
</evidence>
<dbReference type="Gene3D" id="3.40.50.2300">
    <property type="match status" value="1"/>
</dbReference>
<evidence type="ECO:0000256" key="6">
    <source>
        <dbReference type="ARBA" id="ARBA00023158"/>
    </source>
</evidence>
<sequence length="613" mass="70523">MFDNGLLLRSEISTKIMREETVFDFLRECSKSKNENPNWMVNFKMAVIGSVVLTRYNNKTYRIDDIDETSSTTSTFLKKDGSSISYIDYYKQRYNINISSQRQPMLISKKKKSFRIEGEETELVYLVPELCTMTGFTQNMINNKFLMRDIAQFTRTDPTNRIIKYNSFIRRVLTTPKSAESLTQWNLTLSNKLITIPGRVLPQEKLYSVNNLPYPAGINADWTFHLRSLPMHRSIEISKWVIVTPSNWSSDVEKFTKTLLRVASNMNFTLPIPIIVEIQNTNIKTYSDSLDRVINETNPSFILCVIVSERNDLYSVIKRKLCIDRAIPSQVVLSRQVKNNNMSVCTKIAIQINCKVGGSPWRVNIPEPEMMIIGFDVYHDKQNKNKSYGALIATMNMSHSKFFSCVEPHQSGQEISSYFATSIYKALSKYKSMNEGKLPKSIIIYRDGVGDGQLSYVHKTEVEMVKRTCKDFYGEQKVGLAFIIVKKRISSRFFCKNKENYQNPPPGTVIDNSVTDPTMYDFYLVPQHVTNGTVTPTHYNVIVDTLNEVKRTTLMTPDILQRITYKLTHLYYNWSGTVRVPGVCQLAHKLAFLVGNSLHTYPNPGLEDFLYFL</sequence>
<dbReference type="CDD" id="cd02845">
    <property type="entry name" value="PAZ_piwi_like"/>
    <property type="match status" value="1"/>
</dbReference>
<dbReference type="InterPro" id="IPR036085">
    <property type="entry name" value="PAZ_dom_sf"/>
</dbReference>
<keyword evidence="6" id="KW-0943">RNA-mediated gene silencing</keyword>
<dbReference type="GO" id="GO:0005737">
    <property type="term" value="C:cytoplasm"/>
    <property type="evidence" value="ECO:0007669"/>
    <property type="project" value="UniProtKB-SubCell"/>
</dbReference>
<evidence type="ECO:0000313" key="10">
    <source>
        <dbReference type="EMBL" id="MBY15835.1"/>
    </source>
</evidence>
<dbReference type="InterPro" id="IPR003100">
    <property type="entry name" value="PAZ_dom"/>
</dbReference>
<dbReference type="Pfam" id="PF02171">
    <property type="entry name" value="Piwi"/>
    <property type="match status" value="1"/>
</dbReference>
<accession>A0A2S2NF98</accession>
<keyword evidence="5" id="KW-0694">RNA-binding</keyword>
<comment type="subcellular location">
    <subcellularLocation>
        <location evidence="1">Cytoplasm</location>
    </subcellularLocation>
</comment>
<evidence type="ECO:0000256" key="2">
    <source>
        <dbReference type="ARBA" id="ARBA00022473"/>
    </source>
</evidence>
<evidence type="ECO:0000256" key="3">
    <source>
        <dbReference type="ARBA" id="ARBA00022490"/>
    </source>
</evidence>
<dbReference type="AlphaFoldDB" id="A0A2S2NF98"/>
<dbReference type="SMART" id="SM00950">
    <property type="entry name" value="Piwi"/>
    <property type="match status" value="1"/>
</dbReference>
<gene>
    <name evidence="10" type="primary">piwi_6</name>
    <name evidence="10" type="ORF">g.108585</name>
</gene>
<evidence type="ECO:0000259" key="9">
    <source>
        <dbReference type="PROSITE" id="PS50822"/>
    </source>
</evidence>
<evidence type="ECO:0000256" key="5">
    <source>
        <dbReference type="ARBA" id="ARBA00022884"/>
    </source>
</evidence>
<dbReference type="GO" id="GO:0003723">
    <property type="term" value="F:RNA binding"/>
    <property type="evidence" value="ECO:0007669"/>
    <property type="project" value="UniProtKB-KW"/>
</dbReference>
<name>A0A2S2NF98_SCHGA</name>
<reference evidence="10" key="1">
    <citation type="submission" date="2018-04" db="EMBL/GenBank/DDBJ databases">
        <title>Transcriptome of Schizaphis graminum biotype I.</title>
        <authorList>
            <person name="Scully E.D."/>
            <person name="Geib S.M."/>
            <person name="Palmer N.A."/>
            <person name="Koch K."/>
            <person name="Bradshaw J."/>
            <person name="Heng-Moss T."/>
            <person name="Sarath G."/>
        </authorList>
    </citation>
    <scope>NUCLEOTIDE SEQUENCE</scope>
</reference>
<evidence type="ECO:0000256" key="4">
    <source>
        <dbReference type="ARBA" id="ARBA00022782"/>
    </source>
</evidence>
<dbReference type="PROSITE" id="PS50821">
    <property type="entry name" value="PAZ"/>
    <property type="match status" value="1"/>
</dbReference>
<proteinExistence type="inferred from homology"/>
<dbReference type="Gene3D" id="2.170.260.10">
    <property type="entry name" value="paz domain"/>
    <property type="match status" value="1"/>
</dbReference>
<keyword evidence="4" id="KW-0221">Differentiation</keyword>
<dbReference type="InterPro" id="IPR003165">
    <property type="entry name" value="Piwi"/>
</dbReference>
<keyword evidence="3" id="KW-0963">Cytoplasm</keyword>
<evidence type="ECO:0000256" key="7">
    <source>
        <dbReference type="ARBA" id="ARBA00038291"/>
    </source>
</evidence>
<comment type="similarity">
    <text evidence="7">Belongs to the argonaute family. Piwi subfamily.</text>
</comment>
<dbReference type="InterPro" id="IPR012337">
    <property type="entry name" value="RNaseH-like_sf"/>
</dbReference>
<keyword evidence="2" id="KW-0217">Developmental protein</keyword>
<dbReference type="FunFam" id="2.170.260.10:FF:000003">
    <property type="entry name" value="Piwi-like RNA-mediated gene silencing 2"/>
    <property type="match status" value="1"/>
</dbReference>
<dbReference type="SMART" id="SM00949">
    <property type="entry name" value="PAZ"/>
    <property type="match status" value="1"/>
</dbReference>
<dbReference type="EMBL" id="GGMR01003216">
    <property type="protein sequence ID" value="MBY15835.1"/>
    <property type="molecule type" value="Transcribed_RNA"/>
</dbReference>
<dbReference type="SUPFAM" id="SSF101690">
    <property type="entry name" value="PAZ domain"/>
    <property type="match status" value="1"/>
</dbReference>
<evidence type="ECO:0000256" key="1">
    <source>
        <dbReference type="ARBA" id="ARBA00004496"/>
    </source>
</evidence>
<dbReference type="Pfam" id="PF02170">
    <property type="entry name" value="PAZ"/>
    <property type="match status" value="1"/>
</dbReference>